<proteinExistence type="predicted"/>
<reference evidence="1 2" key="1">
    <citation type="journal article" date="2015" name="Nature">
        <title>rRNA introns, odd ribosomes, and small enigmatic genomes across a large radiation of phyla.</title>
        <authorList>
            <person name="Brown C.T."/>
            <person name="Hug L.A."/>
            <person name="Thomas B.C."/>
            <person name="Sharon I."/>
            <person name="Castelle C.J."/>
            <person name="Singh A."/>
            <person name="Wilkins M.J."/>
            <person name="Williams K.H."/>
            <person name="Banfield J.F."/>
        </authorList>
    </citation>
    <scope>NUCLEOTIDE SEQUENCE [LARGE SCALE GENOMIC DNA]</scope>
</reference>
<sequence length="1684" mass="171495">MIKGTSGTLSAITGTAGYVTYWSDANTIAAEQFVTTAQGGLGANVTAGGIGEILYSTGTTTYDSLTAGTSGYILKAAGAAAPAWTAPAALTKTDDTNVTATLGGSASTALVNAASITLGWTGQLSLARGGTNKAMTASAGSVAYSDADSLELGVGTSGYVLTSAGTGTPTWTNPATLGTNHWQLANNILAPINVTNDLAIGGNSTASAKFQVMGTTGNISTANNTVDWTLNSAVDALNIDTNTLSVDALNNRVGIGTTNPSSKVEISDGTDSLQIAANGDLTFVDADSFAQIIGPNGGGLYISSGTSQDIDLNAGSNRIYVNEGQLEFNASSSDAILDINKNGTSLLRIENEWGGQVANMYVEGRVGIGTTAPTAELDVAGTASVSALTIRGASPGYINQVNGNSLIFRTSPGGDTGLTEKMTLTNAGYLGIGTTSPNTSLQVGSGTSNHSLSANDTLLTADLELDGTMYLDGGQIANSAGTVSFSLSATPATSYNYLSSSSWLIDNPVNVGQAALMVNQGKGGDIFTASASGSTKFVIKNDGKVGIGTTDPQAITHIKNMNNTQEMTILQIDPGTFTTAGTFSGIVADFSSITRSDSDAIVYGIFLNSPTAGGTPLDTVYGLYIAGTNWNYGIVSEDDVWFLSNTTIGDASGDAVTVNSAGWTFSNDTNFSLSGGVNGLSFDTSTLSIDATNDRVGIGTTSPNAKLEVTGDVYLSNGATRNIKIPANIDANGNDLYIMAGSGTSTGPGNYNGGDLYLDAGSGINAGVPGDILLQTTSGNVGIGLTNPSQALQVTGSINTSVQFLGQSADTVSAPAFSWTGNTTTGIYRPAASQIALTLGGTQRALFTATAVTLTGQTTLTASSLSTLTTSATLSLGGATTLTFTSDNATINGSDVADGDLTLQGTSNATRTTSYVLLQPTAGYVGIGTTAPVTLLHIPSTADGGLSTHGSEVLGPVSGINMMMDSNEIMVRNNGVASALYLNHEGGTVNISQSTAGIFSVNTNGLYVNASNSVGIGTTAPGEELDIAGQIQFNLDGAAGDNTIGVCKSVADSTGVEADVEFRDCSGTPGDIAEYYAAEADLHPGDIVSITYIDNKPTLIKTNTSYDKNVFGVVSTYPVGQHGKPLSSGLYSADEYPTAIGLAGKVPVKISAENGPVAPGDPLVSSSIPGVAMKAGKAGKIIGYAIEPYDGSTTVSNEVRVQESMRSGATMKFNLDPQDPTEPGVGKILMAVNNSTYDPDIYLTDSGNLNVTVDQNGNYELTDTTTGNIIDRVGAFAETVAATVRAGAIVTSDFVTENLTAEVANIASVVAQNIQAGVVVTQDLATTSFTAFQGTVDNMLISTGLVAQNVQTDLISPLADSTDVKVQVGSSATPSGKFIVQDTEGSAVASIDNEGNATFSGTLYAGAIESQSLDDIKALLTSVQTDQNLLKDAANWNTLTATNSASLDQIAVADLYVTNQAAINSLSVTNSVTIGSDMVFSSTLNDQSLAVNSIDTLSAPLKIQALAMAPVEIMAGLVTIDTHGNVNISGNLYVAGRVKASGLTLSETDVPENATASALLTLQNLAGSEVASVNASGSAQFGSISTPQLVIAGADATQSGTIINGVISTNSTVGQAVIPAGTSEITIKNPKVTDYTLVYVTPTSSTENNVLYVKSKQGGQFVVGFANPINVDVSFNWWIVQVSQ</sequence>
<gene>
    <name evidence="1" type="ORF">UW47_C0005G0042</name>
</gene>
<evidence type="ECO:0000313" key="2">
    <source>
        <dbReference type="Proteomes" id="UP000034525"/>
    </source>
</evidence>
<accession>A0A837IBY9</accession>
<dbReference type="EMBL" id="LCIL01000005">
    <property type="protein sequence ID" value="KKT54494.1"/>
    <property type="molecule type" value="Genomic_DNA"/>
</dbReference>
<protein>
    <submittedName>
        <fullName evidence="1">Uncharacterized protein</fullName>
    </submittedName>
</protein>
<organism evidence="1 2">
    <name type="scientific">Candidatus Woesebacteria bacterium GW2011_GWA1_44_23</name>
    <dbReference type="NCBI Taxonomy" id="1618558"/>
    <lineage>
        <taxon>Bacteria</taxon>
        <taxon>Candidatus Woeseibacteriota</taxon>
    </lineage>
</organism>
<evidence type="ECO:0000313" key="1">
    <source>
        <dbReference type="EMBL" id="KKT54494.1"/>
    </source>
</evidence>
<name>A0A837IBY9_9BACT</name>
<comment type="caution">
    <text evidence="1">The sequence shown here is derived from an EMBL/GenBank/DDBJ whole genome shotgun (WGS) entry which is preliminary data.</text>
</comment>
<dbReference type="Proteomes" id="UP000034525">
    <property type="component" value="Unassembled WGS sequence"/>
</dbReference>